<dbReference type="InterPro" id="IPR008978">
    <property type="entry name" value="HSP20-like_chaperone"/>
</dbReference>
<evidence type="ECO:0000313" key="3">
    <source>
        <dbReference type="Proteomes" id="UP001055712"/>
    </source>
</evidence>
<dbReference type="PROSITE" id="PS50076">
    <property type="entry name" value="DNAJ_2"/>
    <property type="match status" value="1"/>
</dbReference>
<dbReference type="InterPro" id="IPR007052">
    <property type="entry name" value="CS_dom"/>
</dbReference>
<dbReference type="InterPro" id="IPR001623">
    <property type="entry name" value="DnaJ_domain"/>
</dbReference>
<dbReference type="Gene3D" id="1.10.287.110">
    <property type="entry name" value="DnaJ domain"/>
    <property type="match status" value="1"/>
</dbReference>
<dbReference type="CDD" id="cd06257">
    <property type="entry name" value="DnaJ"/>
    <property type="match status" value="1"/>
</dbReference>
<dbReference type="AlphaFoldDB" id="A0A9D4Z0X6"/>
<keyword evidence="3" id="KW-1185">Reference proteome</keyword>
<organism evidence="2 3">
    <name type="scientific">Chlorella vulgaris</name>
    <name type="common">Green alga</name>
    <dbReference type="NCBI Taxonomy" id="3077"/>
    <lineage>
        <taxon>Eukaryota</taxon>
        <taxon>Viridiplantae</taxon>
        <taxon>Chlorophyta</taxon>
        <taxon>core chlorophytes</taxon>
        <taxon>Trebouxiophyceae</taxon>
        <taxon>Chlorellales</taxon>
        <taxon>Chlorellaceae</taxon>
        <taxon>Chlorella clade</taxon>
        <taxon>Chlorella</taxon>
    </lineage>
</organism>
<proteinExistence type="predicted"/>
<comment type="caution">
    <text evidence="2">The sequence shown here is derived from an EMBL/GenBank/DDBJ whole genome shotgun (WGS) entry which is preliminary data.</text>
</comment>
<dbReference type="PRINTS" id="PR00625">
    <property type="entry name" value="JDOMAIN"/>
</dbReference>
<dbReference type="Gene3D" id="2.60.40.790">
    <property type="match status" value="1"/>
</dbReference>
<dbReference type="PROSITE" id="PS00636">
    <property type="entry name" value="DNAJ_1"/>
    <property type="match status" value="1"/>
</dbReference>
<dbReference type="SUPFAM" id="SSF46565">
    <property type="entry name" value="Chaperone J-domain"/>
    <property type="match status" value="1"/>
</dbReference>
<dbReference type="OrthoDB" id="445556at2759"/>
<feature type="domain" description="J" evidence="1">
    <location>
        <begin position="20"/>
        <end position="81"/>
    </location>
</feature>
<reference evidence="2" key="1">
    <citation type="journal article" date="2019" name="Plant J.">
        <title>Chlorella vulgaris genome assembly and annotation reveals the molecular basis for metabolic acclimation to high light conditions.</title>
        <authorList>
            <person name="Cecchin M."/>
            <person name="Marcolungo L."/>
            <person name="Rossato M."/>
            <person name="Girolomoni L."/>
            <person name="Cosentino E."/>
            <person name="Cuine S."/>
            <person name="Li-Beisson Y."/>
            <person name="Delledonne M."/>
            <person name="Ballottari M."/>
        </authorList>
    </citation>
    <scope>NUCLEOTIDE SEQUENCE</scope>
    <source>
        <strain evidence="2">211/11P</strain>
    </source>
</reference>
<dbReference type="Pfam" id="PF04969">
    <property type="entry name" value="CS"/>
    <property type="match status" value="1"/>
</dbReference>
<dbReference type="Proteomes" id="UP001055712">
    <property type="component" value="Unassembled WGS sequence"/>
</dbReference>
<evidence type="ECO:0000313" key="2">
    <source>
        <dbReference type="EMBL" id="KAI3436650.1"/>
    </source>
</evidence>
<evidence type="ECO:0000259" key="1">
    <source>
        <dbReference type="PROSITE" id="PS50076"/>
    </source>
</evidence>
<dbReference type="InterPro" id="IPR018253">
    <property type="entry name" value="DnaJ_domain_CS"/>
</dbReference>
<reference evidence="2" key="2">
    <citation type="submission" date="2020-11" db="EMBL/GenBank/DDBJ databases">
        <authorList>
            <person name="Cecchin M."/>
            <person name="Marcolungo L."/>
            <person name="Rossato M."/>
            <person name="Girolomoni L."/>
            <person name="Cosentino E."/>
            <person name="Cuine S."/>
            <person name="Li-Beisson Y."/>
            <person name="Delledonne M."/>
            <person name="Ballottari M."/>
        </authorList>
    </citation>
    <scope>NUCLEOTIDE SEQUENCE</scope>
    <source>
        <strain evidence="2">211/11P</strain>
        <tissue evidence="2">Whole cell</tissue>
    </source>
</reference>
<dbReference type="InterPro" id="IPR050817">
    <property type="entry name" value="DjlA_DnaK_co-chaperone"/>
</dbReference>
<sequence>MAPARPVDPWGQEDDLEGTALYNTLGLEPKCSTADIKKAYRLLAKQHHPDKGGDPAAFARLQAAFEVLIDPVRRQVYDTWAKELQFRYVRTAAAAGGAGMGGEGILLDGFENMGLHCDPATQLVVTCEVCRRPATKECWTCGMQICEFCTLKRHWKDSFPLHWPLVNSEHMKDKLGQRELEKKKVEDANRLQLEDPNFRTEAELQEVRAFKEAAQALLKREDRKTAYDLRLARYYMWAQTSATVFLACLVPTGYEDRELVIECQGRELLVQSEDSPPLIERWLDQAVDTSRPIETFMTKDKRVCVMALPKGEPGVQWKRLFVGDSDGARCLVPPYTMSHTESDVLLEVELPFWIDPEDVNVRFTEHELVASVRNTLNLRRTYWRNRSDEERRRDYTVVQVPECLWSLEEDTNAAGERCKLLMMTLARPDPTEEEVQWKKGKRQDNRTVTRPNAGYKKGVRFFSDDEDSFELEDILQAMCVLEAGCTYVPAKPWDLSEESKWVADPRLLSKQVQKFILNFSSQSAAAKDATQPHSENTA</sequence>
<dbReference type="Pfam" id="PF00226">
    <property type="entry name" value="DnaJ"/>
    <property type="match status" value="1"/>
</dbReference>
<dbReference type="PANTHER" id="PTHR24074">
    <property type="entry name" value="CO-CHAPERONE PROTEIN DJLA"/>
    <property type="match status" value="1"/>
</dbReference>
<dbReference type="SUPFAM" id="SSF49764">
    <property type="entry name" value="HSP20-like chaperones"/>
    <property type="match status" value="1"/>
</dbReference>
<dbReference type="InterPro" id="IPR036869">
    <property type="entry name" value="J_dom_sf"/>
</dbReference>
<protein>
    <recommendedName>
        <fullName evidence="1">J domain-containing protein</fullName>
    </recommendedName>
</protein>
<gene>
    <name evidence="2" type="ORF">D9Q98_006066</name>
</gene>
<dbReference type="EMBL" id="SIDB01000002">
    <property type="protein sequence ID" value="KAI3436650.1"/>
    <property type="molecule type" value="Genomic_DNA"/>
</dbReference>
<name>A0A9D4Z0X6_CHLVU</name>
<dbReference type="SMART" id="SM00271">
    <property type="entry name" value="DnaJ"/>
    <property type="match status" value="1"/>
</dbReference>
<accession>A0A9D4Z0X6</accession>